<name>A0A2V4E017_9GAMM</name>
<evidence type="ECO:0000313" key="1">
    <source>
        <dbReference type="EMBL" id="PXZ03554.1"/>
    </source>
</evidence>
<protein>
    <submittedName>
        <fullName evidence="1">DUF4432 domain-containing protein</fullName>
    </submittedName>
</protein>
<gene>
    <name evidence="1" type="ORF">DKK70_15105</name>
</gene>
<dbReference type="Proteomes" id="UP000247932">
    <property type="component" value="Unassembled WGS sequence"/>
</dbReference>
<dbReference type="RefSeq" id="WP_110434726.1">
    <property type="nucleotide sequence ID" value="NZ_QGLR01000018.1"/>
</dbReference>
<dbReference type="GO" id="GO:0003824">
    <property type="term" value="F:catalytic activity"/>
    <property type="evidence" value="ECO:0007669"/>
    <property type="project" value="InterPro"/>
</dbReference>
<dbReference type="Gene3D" id="2.70.98.10">
    <property type="match status" value="1"/>
</dbReference>
<keyword evidence="2" id="KW-1185">Reference proteome</keyword>
<accession>A0A2V4E017</accession>
<dbReference type="InterPro" id="IPR027839">
    <property type="entry name" value="DUF4432"/>
</dbReference>
<organism evidence="1 2">
    <name type="scientific">Gilliamella apicola</name>
    <dbReference type="NCBI Taxonomy" id="1196095"/>
    <lineage>
        <taxon>Bacteria</taxon>
        <taxon>Pseudomonadati</taxon>
        <taxon>Pseudomonadota</taxon>
        <taxon>Gammaproteobacteria</taxon>
        <taxon>Orbales</taxon>
        <taxon>Orbaceae</taxon>
        <taxon>Gilliamella</taxon>
    </lineage>
</organism>
<dbReference type="EMBL" id="QGLR01000018">
    <property type="protein sequence ID" value="PXZ03554.1"/>
    <property type="molecule type" value="Genomic_DNA"/>
</dbReference>
<reference evidence="1 2" key="1">
    <citation type="submission" date="2018-05" db="EMBL/GenBank/DDBJ databases">
        <title>Reference genomes for bee gut microbiota database.</title>
        <authorList>
            <person name="Ellegaard K.M."/>
        </authorList>
    </citation>
    <scope>NUCLEOTIDE SEQUENCE [LARGE SCALE GENOMIC DNA]</scope>
    <source>
        <strain evidence="1 2">ESL0182</strain>
    </source>
</reference>
<dbReference type="CDD" id="cd09269">
    <property type="entry name" value="deoxyribose_mutarotase"/>
    <property type="match status" value="1"/>
</dbReference>
<dbReference type="InterPro" id="IPR011013">
    <property type="entry name" value="Gal_mutarotase_sf_dom"/>
</dbReference>
<proteinExistence type="predicted"/>
<dbReference type="GO" id="GO:0005975">
    <property type="term" value="P:carbohydrate metabolic process"/>
    <property type="evidence" value="ECO:0007669"/>
    <property type="project" value="InterPro"/>
</dbReference>
<dbReference type="InterPro" id="IPR014718">
    <property type="entry name" value="GH-type_carb-bd"/>
</dbReference>
<evidence type="ECO:0000313" key="2">
    <source>
        <dbReference type="Proteomes" id="UP000247932"/>
    </source>
</evidence>
<dbReference type="AlphaFoldDB" id="A0A2V4E017"/>
<dbReference type="GO" id="GO:0030246">
    <property type="term" value="F:carbohydrate binding"/>
    <property type="evidence" value="ECO:0007669"/>
    <property type="project" value="InterPro"/>
</dbReference>
<dbReference type="OrthoDB" id="146552at2"/>
<dbReference type="SUPFAM" id="SSF74650">
    <property type="entry name" value="Galactose mutarotase-like"/>
    <property type="match status" value="1"/>
</dbReference>
<dbReference type="Pfam" id="PF14486">
    <property type="entry name" value="DUF4432"/>
    <property type="match status" value="1"/>
</dbReference>
<comment type="caution">
    <text evidence="1">The sequence shown here is derived from an EMBL/GenBank/DDBJ whole genome shotgun (WGS) entry which is preliminary data.</text>
</comment>
<sequence length="334" mass="37801">MLTKISLIPEQFQILPLELYSNEYFTITSSRFNSGIEALTIKNSRGFVTVLPYYGQMVWDAEFDGLTLKMDNMFNQPQYGTDITDTYGCFAFHSGLLSNGCPSSDDNHIMHGEMACAKLSKAWIEVQDSSLSICGEVEFIKGFGAHYVARSSVTLTANCATFDIKMQVTNLSGFEMPLQYMCHLNYAYIDNATLEQNIPDNAFMLRKTIPSHVHPTEQWLDYTKKLTNLTVLNEPHYYDPEIVFLVDDLSQYTDAAEFYMTLPNGKRFVTRFSTKQFNHGTRWILNNKDQKVAAFILPATCRPEGFLAAKNNGTLIMLKSGETKSFLVTTGIDK</sequence>